<dbReference type="RefSeq" id="WP_303522431.1">
    <property type="nucleotide sequence ID" value="NZ_JAUOQO010000586.1"/>
</dbReference>
<feature type="non-terminal residue" evidence="1">
    <location>
        <position position="84"/>
    </location>
</feature>
<evidence type="ECO:0000313" key="1">
    <source>
        <dbReference type="EMBL" id="MDO6575377.1"/>
    </source>
</evidence>
<name>A0AAW7YUH6_9STAP</name>
<dbReference type="EMBL" id="JAUOQO010000586">
    <property type="protein sequence ID" value="MDO6575377.1"/>
    <property type="molecule type" value="Genomic_DNA"/>
</dbReference>
<dbReference type="InterPro" id="IPR009279">
    <property type="entry name" value="Portal_Mu"/>
</dbReference>
<proteinExistence type="predicted"/>
<organism evidence="1 2">
    <name type="scientific">Staphylococcus pasteuri_A</name>
    <dbReference type="NCBI Taxonomy" id="3062664"/>
    <lineage>
        <taxon>Bacteria</taxon>
        <taxon>Bacillati</taxon>
        <taxon>Bacillota</taxon>
        <taxon>Bacilli</taxon>
        <taxon>Bacillales</taxon>
        <taxon>Staphylococcaceae</taxon>
        <taxon>Staphylococcus</taxon>
    </lineage>
</organism>
<evidence type="ECO:0000313" key="2">
    <source>
        <dbReference type="Proteomes" id="UP001170310"/>
    </source>
</evidence>
<comment type="caution">
    <text evidence="1">The sequence shown here is derived from an EMBL/GenBank/DDBJ whole genome shotgun (WGS) entry which is preliminary data.</text>
</comment>
<reference evidence="1" key="1">
    <citation type="submission" date="2023-07" db="EMBL/GenBank/DDBJ databases">
        <title>Genome content predicts the carbon catabolic preferences of heterotrophic bacteria.</title>
        <authorList>
            <person name="Gralka M."/>
        </authorList>
    </citation>
    <scope>NUCLEOTIDE SEQUENCE</scope>
    <source>
        <strain evidence="1">E2R20</strain>
    </source>
</reference>
<dbReference type="AlphaFoldDB" id="A0AAW7YUH6"/>
<keyword evidence="2" id="KW-1185">Reference proteome</keyword>
<feature type="non-terminal residue" evidence="1">
    <location>
        <position position="1"/>
    </location>
</feature>
<dbReference type="Proteomes" id="UP001170310">
    <property type="component" value="Unassembled WGS sequence"/>
</dbReference>
<gene>
    <name evidence="1" type="ORF">Q4528_14770</name>
</gene>
<sequence length="84" mass="9107">LEAARSGSADYETQRKALDQAISKIVLSQTMTTDNGSSQSQAKVHSDVKEDVIKADADLICESLNNTAVTWLTNWNFPGAKPPK</sequence>
<protein>
    <submittedName>
        <fullName evidence="1">DUF935 family protein</fullName>
    </submittedName>
</protein>
<dbReference type="Pfam" id="PF06074">
    <property type="entry name" value="Portal_Mu"/>
    <property type="match status" value="1"/>
</dbReference>
<accession>A0AAW7YUH6</accession>